<dbReference type="PANTHER" id="PTHR47689:SF2">
    <property type="entry name" value="TETRATRICOPEPTIDE REPEAT (TPR)-LIKE SUPERFAMILY PROTEIN"/>
    <property type="match status" value="1"/>
</dbReference>
<evidence type="ECO:0000313" key="2">
    <source>
        <dbReference type="RefSeq" id="XP_011080813.1"/>
    </source>
</evidence>
<dbReference type="Gene3D" id="1.25.40.10">
    <property type="entry name" value="Tetratricopeptide repeat domain"/>
    <property type="match status" value="2"/>
</dbReference>
<dbReference type="Proteomes" id="UP000504604">
    <property type="component" value="Linkage group LG1"/>
</dbReference>
<dbReference type="InParanoid" id="A0A6I9T8V0"/>
<dbReference type="OrthoDB" id="1658288at2759"/>
<dbReference type="Pfam" id="PF13424">
    <property type="entry name" value="TPR_12"/>
    <property type="match status" value="2"/>
</dbReference>
<dbReference type="GeneID" id="105163972"/>
<accession>A0A6I9T8V0</accession>
<dbReference type="AlphaFoldDB" id="A0A6I9T8V0"/>
<dbReference type="InterPro" id="IPR011990">
    <property type="entry name" value="TPR-like_helical_dom_sf"/>
</dbReference>
<proteinExistence type="predicted"/>
<gene>
    <name evidence="2" type="primary">LOC105163972</name>
</gene>
<dbReference type="Pfam" id="PF13374">
    <property type="entry name" value="TPR_10"/>
    <property type="match status" value="1"/>
</dbReference>
<reference evidence="1" key="2">
    <citation type="submission" date="2024-10" db="UniProtKB">
        <authorList>
            <consortium name="RefSeq"/>
        </authorList>
    </citation>
    <scope>NUCLEOTIDE SEQUENCE [LARGE SCALE GENOMIC DNA]</scope>
    <source>
        <strain evidence="1">cv. Zhongzhi No. 13</strain>
    </source>
</reference>
<reference evidence="2" key="3">
    <citation type="submission" date="2025-08" db="UniProtKB">
        <authorList>
            <consortium name="RefSeq"/>
        </authorList>
    </citation>
    <scope>IDENTIFICATION</scope>
</reference>
<dbReference type="PANTHER" id="PTHR47689">
    <property type="entry name" value="TETRATRICOPEPTIDE REPEAT (TPR)-LIKE SUPERFAMILY PROTEIN"/>
    <property type="match status" value="1"/>
</dbReference>
<dbReference type="SUPFAM" id="SSF48452">
    <property type="entry name" value="TPR-like"/>
    <property type="match status" value="2"/>
</dbReference>
<dbReference type="FunCoup" id="A0A6I9T8V0">
    <property type="interactions" value="476"/>
</dbReference>
<sequence length="555" mass="62066">MRRALARLRATQKGARGFAALQSPAPSSENGVGLAPRAMARNLQLWHEYDFGGHTWNKFRGDAFQWVFLSGPAAIILGASSMPSLAEDVSIESSSTDGTNIADSGGLRKIEDGSVVSNEHTSKWRIFTDNGRNYFMQGNVEQAEKFFRSALEEAREGFGERDPHVASACNNLAELFRLKKDFESAEPLYLEAINILEKHFGIDDIRVGAALHNLGQFYLIQRILEKARVCYERALKIKRRVLGEAHPEYADTLYHLGTVLHLQGKEKDAEDLIVDSIRILDAIGQGESFLCVRRMQYLAQMYIKSNRFTEAEILLRKILHTMELSKGWKSFDTVVAAERLALVLQISGELREAEDLLERCLDARKKLLPDEHIQNAANMLYTARLKMQISNQLMRTKSSQAMAELDVAKDLLQKCIRVARHVLVQVVEQKGNKGPTGIPRKTRNEAHSAALILLQSLNALGSLEIMKLEFPGAMEYLPAEAEAEAALCQCVSTYKEFASEHSISDSPQVKAEYLSCLRHLYNLVSKGMTSEIGTAKEIKDEIRRVEDEVSKAAGV</sequence>
<organism evidence="1 2">
    <name type="scientific">Sesamum indicum</name>
    <name type="common">Oriental sesame</name>
    <name type="synonym">Sesamum orientale</name>
    <dbReference type="NCBI Taxonomy" id="4182"/>
    <lineage>
        <taxon>Eukaryota</taxon>
        <taxon>Viridiplantae</taxon>
        <taxon>Streptophyta</taxon>
        <taxon>Embryophyta</taxon>
        <taxon>Tracheophyta</taxon>
        <taxon>Spermatophyta</taxon>
        <taxon>Magnoliopsida</taxon>
        <taxon>eudicotyledons</taxon>
        <taxon>Gunneridae</taxon>
        <taxon>Pentapetalae</taxon>
        <taxon>asterids</taxon>
        <taxon>lamiids</taxon>
        <taxon>Lamiales</taxon>
        <taxon>Pedaliaceae</taxon>
        <taxon>Sesamum</taxon>
    </lineage>
</organism>
<evidence type="ECO:0000313" key="1">
    <source>
        <dbReference type="Proteomes" id="UP000504604"/>
    </source>
</evidence>
<protein>
    <submittedName>
        <fullName evidence="2">Uncharacterized protein LOC105163972</fullName>
    </submittedName>
</protein>
<keyword evidence="1" id="KW-1185">Reference proteome</keyword>
<reference evidence="2" key="1">
    <citation type="journal article" date="2012" name="BMC Genomics">
        <title>Development and validation of genic-SSR markers in sesame by RNA-seq.</title>
        <authorList>
            <person name="Zhang H."/>
            <person name="Wei L."/>
            <person name="Miao H."/>
            <person name="Zhang T."/>
            <person name="Wang C."/>
        </authorList>
    </citation>
    <scope>NUCLEOTIDE SEQUENCE</scope>
</reference>
<name>A0A6I9T8V0_SESIN</name>
<dbReference type="RefSeq" id="XP_011080813.1">
    <property type="nucleotide sequence ID" value="XM_011082511.2"/>
</dbReference>
<dbReference type="InterPro" id="IPR019734">
    <property type="entry name" value="TPR_rpt"/>
</dbReference>
<dbReference type="KEGG" id="sind:105163972"/>
<dbReference type="SMART" id="SM00028">
    <property type="entry name" value="TPR"/>
    <property type="match status" value="6"/>
</dbReference>